<keyword evidence="6" id="KW-0067">ATP-binding</keyword>
<evidence type="ECO:0000256" key="5">
    <source>
        <dbReference type="ARBA" id="ARBA00022777"/>
    </source>
</evidence>
<dbReference type="SUPFAM" id="SSF56112">
    <property type="entry name" value="Protein kinase-like (PK-like)"/>
    <property type="match status" value="1"/>
</dbReference>
<dbReference type="InterPro" id="IPR011009">
    <property type="entry name" value="Kinase-like_dom_sf"/>
</dbReference>
<dbReference type="PROSITE" id="PS50011">
    <property type="entry name" value="PROTEIN_KINASE_DOM"/>
    <property type="match status" value="1"/>
</dbReference>
<evidence type="ECO:0000256" key="4">
    <source>
        <dbReference type="ARBA" id="ARBA00022741"/>
    </source>
</evidence>
<gene>
    <name evidence="9" type="ORF">GQX73_g9860</name>
</gene>
<dbReference type="SMART" id="SM00220">
    <property type="entry name" value="S_TKc"/>
    <property type="match status" value="1"/>
</dbReference>
<dbReference type="EMBL" id="WUBL01000186">
    <property type="protein sequence ID" value="KAF2963709.1"/>
    <property type="molecule type" value="Genomic_DNA"/>
</dbReference>
<dbReference type="GO" id="GO:0005634">
    <property type="term" value="C:nucleus"/>
    <property type="evidence" value="ECO:0007669"/>
    <property type="project" value="TreeGrafter"/>
</dbReference>
<dbReference type="GO" id="GO:0005524">
    <property type="term" value="F:ATP binding"/>
    <property type="evidence" value="ECO:0007669"/>
    <property type="project" value="UniProtKB-KW"/>
</dbReference>
<dbReference type="PANTHER" id="PTHR44167:SF23">
    <property type="entry name" value="CDC7 KINASE, ISOFORM A-RELATED"/>
    <property type="match status" value="1"/>
</dbReference>
<name>A0A7C8IHC1_9PEZI</name>
<dbReference type="OrthoDB" id="10020333at2759"/>
<dbReference type="FunCoup" id="A0A7C8IHC1">
    <property type="interactions" value="741"/>
</dbReference>
<dbReference type="GO" id="GO:0044773">
    <property type="term" value="P:mitotic DNA damage checkpoint signaling"/>
    <property type="evidence" value="ECO:0007669"/>
    <property type="project" value="TreeGrafter"/>
</dbReference>
<dbReference type="AlphaFoldDB" id="A0A7C8IHC1"/>
<evidence type="ECO:0000256" key="1">
    <source>
        <dbReference type="ARBA" id="ARBA00012513"/>
    </source>
</evidence>
<evidence type="ECO:0000256" key="2">
    <source>
        <dbReference type="ARBA" id="ARBA00022527"/>
    </source>
</evidence>
<proteinExistence type="predicted"/>
<comment type="caution">
    <text evidence="9">The sequence shown here is derived from an EMBL/GenBank/DDBJ whole genome shotgun (WGS) entry which is preliminary data.</text>
</comment>
<evidence type="ECO:0000256" key="3">
    <source>
        <dbReference type="ARBA" id="ARBA00022679"/>
    </source>
</evidence>
<dbReference type="InterPro" id="IPR008271">
    <property type="entry name" value="Ser/Thr_kinase_AS"/>
</dbReference>
<protein>
    <recommendedName>
        <fullName evidence="1">non-specific serine/threonine protein kinase</fullName>
        <ecNumber evidence="1">2.7.11.1</ecNumber>
    </recommendedName>
</protein>
<dbReference type="Gene3D" id="3.30.200.20">
    <property type="entry name" value="Phosphorylase Kinase, domain 1"/>
    <property type="match status" value="1"/>
</dbReference>
<dbReference type="InterPro" id="IPR000719">
    <property type="entry name" value="Prot_kinase_dom"/>
</dbReference>
<dbReference type="GO" id="GO:0004674">
    <property type="term" value="F:protein serine/threonine kinase activity"/>
    <property type="evidence" value="ECO:0007669"/>
    <property type="project" value="UniProtKB-KW"/>
</dbReference>
<evidence type="ECO:0000256" key="7">
    <source>
        <dbReference type="SAM" id="MobiDB-lite"/>
    </source>
</evidence>
<keyword evidence="10" id="KW-1185">Reference proteome</keyword>
<keyword evidence="2" id="KW-0723">Serine/threonine-protein kinase</keyword>
<sequence length="510" mass="58376">MFTVSSHDAQGRNGQTVAKRSFHIHEDELAVDRLSEEPEQDEQSRPQTESQSQTQCAEDGYDEHAERETEDEEDTNHGDRDDDASDSSDNDESIEVSVRQDMEKLQQTFPHFRDGYRLIKRIGEGTFSTVYKAEDICYHDYVNRWDIDAEDGQWTPPPLKSSVSHMNPTVRPPRRKPKFVAIKKIYVTSSPARILNELELLHDLRDSPSVCPLITAFRESDQVLIILPYFRHQDFRRYYPKMNVYDTRVYLRSLFTALAAVHTRGIVHRDIKPTNFLYDPDKKRGVLVDFGLAEREGADSKPCLCHEDRQVRRQRLQQSVAFNSAQTGPQPGYPKLDTRPSRRANRAGTRGFRAPEVLFKCTEQTTKIDIWSAGVILLTILCKRFPFFNSADDIEAMIEIATIFGNKRMKLAGQLHGCMFDTTIPTISSQGFSFEKIMLWSTCRSDGGRDGTANTLTPEEKEAIEFLSRCMELDPTRRISAEDALRHPFLQVDVEGEPEPGLDAEEVMML</sequence>
<evidence type="ECO:0000313" key="10">
    <source>
        <dbReference type="Proteomes" id="UP000481858"/>
    </source>
</evidence>
<dbReference type="EC" id="2.7.11.1" evidence="1"/>
<feature type="region of interest" description="Disordered" evidence="7">
    <location>
        <begin position="320"/>
        <end position="347"/>
    </location>
</feature>
<dbReference type="PROSITE" id="PS00108">
    <property type="entry name" value="PROTEIN_KINASE_ST"/>
    <property type="match status" value="1"/>
</dbReference>
<evidence type="ECO:0000259" key="8">
    <source>
        <dbReference type="PROSITE" id="PS50011"/>
    </source>
</evidence>
<feature type="compositionally biased region" description="Polar residues" evidence="7">
    <location>
        <begin position="320"/>
        <end position="329"/>
    </location>
</feature>
<dbReference type="Gene3D" id="1.10.510.10">
    <property type="entry name" value="Transferase(Phosphotransferase) domain 1"/>
    <property type="match status" value="1"/>
</dbReference>
<accession>A0A7C8IHC1</accession>
<organism evidence="9 10">
    <name type="scientific">Xylaria multiplex</name>
    <dbReference type="NCBI Taxonomy" id="323545"/>
    <lineage>
        <taxon>Eukaryota</taxon>
        <taxon>Fungi</taxon>
        <taxon>Dikarya</taxon>
        <taxon>Ascomycota</taxon>
        <taxon>Pezizomycotina</taxon>
        <taxon>Sordariomycetes</taxon>
        <taxon>Xylariomycetidae</taxon>
        <taxon>Xylariales</taxon>
        <taxon>Xylariaceae</taxon>
        <taxon>Xylaria</taxon>
    </lineage>
</organism>
<dbReference type="PANTHER" id="PTHR44167">
    <property type="entry name" value="OVARIAN-SPECIFIC SERINE/THREONINE-PROTEIN KINASE LOK-RELATED"/>
    <property type="match status" value="1"/>
</dbReference>
<keyword evidence="3" id="KW-0808">Transferase</keyword>
<dbReference type="CDD" id="cd14019">
    <property type="entry name" value="STKc_Cdc7"/>
    <property type="match status" value="1"/>
</dbReference>
<feature type="compositionally biased region" description="Acidic residues" evidence="7">
    <location>
        <begin position="81"/>
        <end position="94"/>
    </location>
</feature>
<evidence type="ECO:0000256" key="6">
    <source>
        <dbReference type="ARBA" id="ARBA00022840"/>
    </source>
</evidence>
<feature type="region of interest" description="Disordered" evidence="7">
    <location>
        <begin position="1"/>
        <end position="102"/>
    </location>
</feature>
<dbReference type="InParanoid" id="A0A7C8IHC1"/>
<feature type="domain" description="Protein kinase" evidence="8">
    <location>
        <begin position="116"/>
        <end position="490"/>
    </location>
</feature>
<dbReference type="Pfam" id="PF00069">
    <property type="entry name" value="Pkinase"/>
    <property type="match status" value="2"/>
</dbReference>
<feature type="compositionally biased region" description="Polar residues" evidence="7">
    <location>
        <begin position="45"/>
        <end position="56"/>
    </location>
</feature>
<dbReference type="Proteomes" id="UP000481858">
    <property type="component" value="Unassembled WGS sequence"/>
</dbReference>
<feature type="compositionally biased region" description="Basic and acidic residues" evidence="7">
    <location>
        <begin position="23"/>
        <end position="36"/>
    </location>
</feature>
<keyword evidence="5" id="KW-0418">Kinase</keyword>
<feature type="compositionally biased region" description="Polar residues" evidence="7">
    <location>
        <begin position="1"/>
        <end position="18"/>
    </location>
</feature>
<reference evidence="9 10" key="1">
    <citation type="submission" date="2019-12" db="EMBL/GenBank/DDBJ databases">
        <title>Draft genome sequence of the ascomycete Xylaria multiplex DSM 110363.</title>
        <authorList>
            <person name="Buettner E."/>
            <person name="Kellner H."/>
        </authorList>
    </citation>
    <scope>NUCLEOTIDE SEQUENCE [LARGE SCALE GENOMIC DNA]</scope>
    <source>
        <strain evidence="9 10">DSM 110363</strain>
    </source>
</reference>
<evidence type="ECO:0000313" key="9">
    <source>
        <dbReference type="EMBL" id="KAF2963709.1"/>
    </source>
</evidence>
<keyword evidence="4" id="KW-0547">Nucleotide-binding</keyword>